<dbReference type="Pfam" id="PF01595">
    <property type="entry name" value="CNNM"/>
    <property type="match status" value="1"/>
</dbReference>
<evidence type="ECO:0000256" key="5">
    <source>
        <dbReference type="ARBA" id="ARBA00022692"/>
    </source>
</evidence>
<feature type="domain" description="CBS" evidence="17">
    <location>
        <begin position="284"/>
        <end position="344"/>
    </location>
</feature>
<name>A0ABV4IC07_9BURK</name>
<dbReference type="Proteomes" id="UP001567350">
    <property type="component" value="Unassembled WGS sequence"/>
</dbReference>
<proteinExistence type="inferred from homology"/>
<evidence type="ECO:0000256" key="15">
    <source>
        <dbReference type="SAM" id="MobiDB-lite"/>
    </source>
</evidence>
<dbReference type="PROSITE" id="PS51371">
    <property type="entry name" value="CBS"/>
    <property type="match status" value="2"/>
</dbReference>
<keyword evidence="5 14" id="KW-0812">Transmembrane</keyword>
<evidence type="ECO:0000256" key="7">
    <source>
        <dbReference type="ARBA" id="ARBA00022989"/>
    </source>
</evidence>
<comment type="function">
    <text evidence="10">Involved in cadaverine and putrescine tolerance in stationary phase. May facilitate the efflux of both cadaverine and putrescine from the cytoplasm, reducing potentially toxic levels under certain stress conditions.</text>
</comment>
<evidence type="ECO:0000259" key="17">
    <source>
        <dbReference type="PROSITE" id="PS51371"/>
    </source>
</evidence>
<gene>
    <name evidence="19" type="ORF">ACBP88_00375</name>
</gene>
<evidence type="ECO:0000259" key="18">
    <source>
        <dbReference type="PROSITE" id="PS51846"/>
    </source>
</evidence>
<evidence type="ECO:0000256" key="13">
    <source>
        <dbReference type="PROSITE-ProRule" id="PRU00703"/>
    </source>
</evidence>
<dbReference type="InterPro" id="IPR036318">
    <property type="entry name" value="FAD-bd_PCMH-like_sf"/>
</dbReference>
<evidence type="ECO:0000256" key="10">
    <source>
        <dbReference type="ARBA" id="ARBA00037177"/>
    </source>
</evidence>
<dbReference type="PANTHER" id="PTHR22777:SF16">
    <property type="entry name" value="POLYAMINE EXPORT PROTEIN"/>
    <property type="match status" value="1"/>
</dbReference>
<dbReference type="PROSITE" id="PS51846">
    <property type="entry name" value="CNNM"/>
    <property type="match status" value="1"/>
</dbReference>
<organism evidence="19 20">
    <name type="scientific">Comamonas jiangduensis</name>
    <dbReference type="NCBI Taxonomy" id="1194168"/>
    <lineage>
        <taxon>Bacteria</taxon>
        <taxon>Pseudomonadati</taxon>
        <taxon>Pseudomonadota</taxon>
        <taxon>Betaproteobacteria</taxon>
        <taxon>Burkholderiales</taxon>
        <taxon>Comamonadaceae</taxon>
        <taxon>Comamonas</taxon>
    </lineage>
</organism>
<dbReference type="SUPFAM" id="SSF56176">
    <property type="entry name" value="FAD-binding/transporter-associated domain-like"/>
    <property type="match status" value="1"/>
</dbReference>
<feature type="region of interest" description="Disordered" evidence="15">
    <location>
        <begin position="455"/>
        <end position="498"/>
    </location>
</feature>
<dbReference type="SUPFAM" id="SSF54631">
    <property type="entry name" value="CBS-domain pair"/>
    <property type="match status" value="1"/>
</dbReference>
<dbReference type="RefSeq" id="WP_370890109.1">
    <property type="nucleotide sequence ID" value="NZ_JBGJLR010000001.1"/>
</dbReference>
<evidence type="ECO:0000256" key="9">
    <source>
        <dbReference type="ARBA" id="ARBA00023136"/>
    </source>
</evidence>
<evidence type="ECO:0000313" key="20">
    <source>
        <dbReference type="Proteomes" id="UP001567350"/>
    </source>
</evidence>
<dbReference type="SMART" id="SM01091">
    <property type="entry name" value="CorC_HlyC"/>
    <property type="match status" value="1"/>
</dbReference>
<dbReference type="InterPro" id="IPR000644">
    <property type="entry name" value="CBS_dom"/>
</dbReference>
<evidence type="ECO:0000256" key="3">
    <source>
        <dbReference type="ARBA" id="ARBA00022475"/>
    </source>
</evidence>
<dbReference type="CDD" id="cd04590">
    <property type="entry name" value="CBS_pair_CorC_HlyC_assoc"/>
    <property type="match status" value="1"/>
</dbReference>
<feature type="transmembrane region" description="Helical" evidence="16">
    <location>
        <begin position="69"/>
        <end position="93"/>
    </location>
</feature>
<comment type="similarity">
    <text evidence="11">Belongs to the UPF0053 family. PaeA subfamily.</text>
</comment>
<keyword evidence="3" id="KW-1003">Cell membrane</keyword>
<evidence type="ECO:0000256" key="16">
    <source>
        <dbReference type="SAM" id="Phobius"/>
    </source>
</evidence>
<dbReference type="InterPro" id="IPR046342">
    <property type="entry name" value="CBS_dom_sf"/>
</dbReference>
<feature type="compositionally biased region" description="Low complexity" evidence="15">
    <location>
        <begin position="455"/>
        <end position="468"/>
    </location>
</feature>
<dbReference type="Pfam" id="PF03471">
    <property type="entry name" value="CorC_HlyC"/>
    <property type="match status" value="1"/>
</dbReference>
<dbReference type="PANTHER" id="PTHR22777">
    <property type="entry name" value="HEMOLYSIN-RELATED"/>
    <property type="match status" value="1"/>
</dbReference>
<dbReference type="InterPro" id="IPR016169">
    <property type="entry name" value="FAD-bd_PCMH_sub2"/>
</dbReference>
<evidence type="ECO:0000256" key="14">
    <source>
        <dbReference type="PROSITE-ProRule" id="PRU01193"/>
    </source>
</evidence>
<keyword evidence="7 14" id="KW-1133">Transmembrane helix</keyword>
<evidence type="ECO:0000256" key="6">
    <source>
        <dbReference type="ARBA" id="ARBA00022737"/>
    </source>
</evidence>
<keyword evidence="6" id="KW-0677">Repeat</keyword>
<dbReference type="InterPro" id="IPR005170">
    <property type="entry name" value="Transptr-assoc_dom"/>
</dbReference>
<sequence length="498" mass="54462">MTLTQSLLIIALLIAASAFVAVAEISLAASRRLRLRQMADEGDPRAEKAIQLQEQPGDYFTVVQVGQNAIAILGGIVGESALSTTLAGILTWWMPESSAQHLGSVLSFFVITSLFILFADLLPRRLSMIEPEALLLRVLGPMQLCITFFKPVVWFYGRLTDALIRLLGLPDKRDEQITSDDILAMTEAGARAGVLAEREQQAIANIFELDTRTVASAMTQRDSVAYFLRDDPDQVIRARIAEEPFSTYPVCDGDIDHIVGYVDAKDLFQRVLNNQPISLQDDSLIRKILMVPDKLTLAEVLDQFQQAHEDFAAILNEYSLVVGVVTLNDVMSTVMGDLVSPDDEEQIIQRDENSWLIDGITPIDDVMRSLDLAALPNEEEYETLAGFLMVMLRRVPRRTDRVDWGGYRFEVMDVDSYRIDQVLVTRMQEGEAVVPHQQPHPASTLSAVAAVAATGPAAHAASTPAPEAQGTAASAEPAAQPNPAVTATPPSAETPSVP</sequence>
<accession>A0ABV4IC07</accession>
<evidence type="ECO:0000256" key="11">
    <source>
        <dbReference type="ARBA" id="ARBA00038280"/>
    </source>
</evidence>
<comment type="caution">
    <text evidence="19">The sequence shown here is derived from an EMBL/GenBank/DDBJ whole genome shotgun (WGS) entry which is preliminary data.</text>
</comment>
<feature type="domain" description="CNNM transmembrane" evidence="18">
    <location>
        <begin position="1"/>
        <end position="199"/>
    </location>
</feature>
<dbReference type="InterPro" id="IPR002550">
    <property type="entry name" value="CNNM"/>
</dbReference>
<evidence type="ECO:0000256" key="2">
    <source>
        <dbReference type="ARBA" id="ARBA00022448"/>
    </source>
</evidence>
<comment type="subcellular location">
    <subcellularLocation>
        <location evidence="1">Cell inner membrane</location>
        <topology evidence="1">Multi-pass membrane protein</topology>
    </subcellularLocation>
</comment>
<dbReference type="Gene3D" id="3.10.580.10">
    <property type="entry name" value="CBS-domain"/>
    <property type="match status" value="1"/>
</dbReference>
<keyword evidence="4" id="KW-0997">Cell inner membrane</keyword>
<feature type="transmembrane region" description="Helical" evidence="16">
    <location>
        <begin position="105"/>
        <end position="122"/>
    </location>
</feature>
<evidence type="ECO:0000256" key="4">
    <source>
        <dbReference type="ARBA" id="ARBA00022519"/>
    </source>
</evidence>
<dbReference type="InterPro" id="IPR044751">
    <property type="entry name" value="Ion_transp-like_CBS"/>
</dbReference>
<keyword evidence="20" id="KW-1185">Reference proteome</keyword>
<keyword evidence="2" id="KW-0813">Transport</keyword>
<protein>
    <recommendedName>
        <fullName evidence="12">Polyamine export protein</fullName>
    </recommendedName>
</protein>
<keyword evidence="9 14" id="KW-0472">Membrane</keyword>
<keyword evidence="8 13" id="KW-0129">CBS domain</keyword>
<reference evidence="19 20" key="1">
    <citation type="submission" date="2024-08" db="EMBL/GenBank/DDBJ databases">
        <authorList>
            <person name="Feng Z."/>
            <person name="Ronholm J."/>
        </authorList>
    </citation>
    <scope>NUCLEOTIDE SEQUENCE [LARGE SCALE GENOMIC DNA]</scope>
    <source>
        <strain evidence="19 20">4-AB0-8</strain>
    </source>
</reference>
<dbReference type="EMBL" id="JBGJLR010000001">
    <property type="protein sequence ID" value="MEZ2737923.1"/>
    <property type="molecule type" value="Genomic_DNA"/>
</dbReference>
<evidence type="ECO:0000256" key="8">
    <source>
        <dbReference type="ARBA" id="ARBA00023122"/>
    </source>
</evidence>
<evidence type="ECO:0000256" key="1">
    <source>
        <dbReference type="ARBA" id="ARBA00004429"/>
    </source>
</evidence>
<feature type="transmembrane region" description="Helical" evidence="16">
    <location>
        <begin position="134"/>
        <end position="157"/>
    </location>
</feature>
<evidence type="ECO:0000256" key="12">
    <source>
        <dbReference type="ARBA" id="ARBA00039818"/>
    </source>
</evidence>
<feature type="transmembrane region" description="Helical" evidence="16">
    <location>
        <begin position="6"/>
        <end position="29"/>
    </location>
</feature>
<dbReference type="Gene3D" id="3.30.465.10">
    <property type="match status" value="1"/>
</dbReference>
<evidence type="ECO:0000313" key="19">
    <source>
        <dbReference type="EMBL" id="MEZ2737923.1"/>
    </source>
</evidence>
<dbReference type="Pfam" id="PF00571">
    <property type="entry name" value="CBS"/>
    <property type="match status" value="1"/>
</dbReference>
<feature type="compositionally biased region" description="Polar residues" evidence="15">
    <location>
        <begin position="483"/>
        <end position="498"/>
    </location>
</feature>
<feature type="domain" description="CBS" evidence="17">
    <location>
        <begin position="218"/>
        <end position="277"/>
    </location>
</feature>